<dbReference type="EMBL" id="CP009513">
    <property type="protein sequence ID" value="AKB69700.1"/>
    <property type="molecule type" value="Genomic_DNA"/>
</dbReference>
<dbReference type="PANTHER" id="PTHR38138:SF1">
    <property type="entry name" value="ARCHAEAL TYPE IV PILIN N-TERMINAL DOMAIN-CONTAINING PROTEIN"/>
    <property type="match status" value="1"/>
</dbReference>
<dbReference type="Proteomes" id="UP000033063">
    <property type="component" value="Chromosome"/>
</dbReference>
<reference evidence="3 4" key="1">
    <citation type="submission" date="2014-07" db="EMBL/GenBank/DDBJ databases">
        <title>Methanogenic archaea and the global carbon cycle.</title>
        <authorList>
            <person name="Henriksen J.R."/>
            <person name="Luke J."/>
            <person name="Reinhart S."/>
            <person name="Benedict M.N."/>
            <person name="Youngblut N.D."/>
            <person name="Metcalf M.E."/>
            <person name="Whitaker R.J."/>
            <person name="Metcalf W.W."/>
        </authorList>
    </citation>
    <scope>NUCLEOTIDE SEQUENCE [LARGE SCALE GENOMIC DNA]</scope>
    <source>
        <strain evidence="3 4">LYC</strain>
    </source>
</reference>
<keyword evidence="1" id="KW-0472">Membrane</keyword>
<dbReference type="HOGENOM" id="CLU_116126_1_0_2"/>
<dbReference type="InterPro" id="IPR013373">
    <property type="entry name" value="Flagellin/pilin_N_arc"/>
</dbReference>
<evidence type="ECO:0000259" key="2">
    <source>
        <dbReference type="Pfam" id="PF07790"/>
    </source>
</evidence>
<dbReference type="GeneID" id="24879496"/>
<sequence>MDLKKIFRNDKAVSPVIGVVLMVAITVILAAAIGSSVFGQTPAKSAPQANINAKFSSYTDGVPTAIVIEHLGGDALHWDSAELRLYDVNGIEVTMDETSVSAVLVDEFVVGDVLSIDIDADETIAENSIYNVKIVDTLSNQVICDKELRT</sequence>
<feature type="domain" description="Archaeal Type IV pilin N-terminal" evidence="2">
    <location>
        <begin position="11"/>
        <end position="85"/>
    </location>
</feature>
<dbReference type="PANTHER" id="PTHR38138">
    <property type="entry name" value="VNG6441H"/>
    <property type="match status" value="1"/>
</dbReference>
<dbReference type="NCBIfam" id="TIGR02537">
    <property type="entry name" value="arch_flag_Nterm"/>
    <property type="match status" value="1"/>
</dbReference>
<evidence type="ECO:0000313" key="3">
    <source>
        <dbReference type="EMBL" id="AKB69700.1"/>
    </source>
</evidence>
<organism evidence="3 4">
    <name type="scientific">Methanosarcina mazei LYC</name>
    <dbReference type="NCBI Taxonomy" id="1434114"/>
    <lineage>
        <taxon>Archaea</taxon>
        <taxon>Methanobacteriati</taxon>
        <taxon>Methanobacteriota</taxon>
        <taxon>Stenosarchaea group</taxon>
        <taxon>Methanomicrobia</taxon>
        <taxon>Methanosarcinales</taxon>
        <taxon>Methanosarcinaceae</taxon>
        <taxon>Methanosarcina</taxon>
    </lineage>
</organism>
<name>A0A0E3WQT3_METMZ</name>
<evidence type="ECO:0000313" key="4">
    <source>
        <dbReference type="Proteomes" id="UP000033063"/>
    </source>
</evidence>
<dbReference type="AlphaFoldDB" id="A0A0E3WQT3"/>
<keyword evidence="1" id="KW-1133">Transmembrane helix</keyword>
<protein>
    <recommendedName>
        <fullName evidence="2">Archaeal Type IV pilin N-terminal domain-containing protein</fullName>
    </recommendedName>
</protein>
<feature type="transmembrane region" description="Helical" evidence="1">
    <location>
        <begin position="12"/>
        <end position="38"/>
    </location>
</feature>
<proteinExistence type="predicted"/>
<accession>A0A0E3WQT3</accession>
<gene>
    <name evidence="3" type="ORF">MSMAL_3157</name>
</gene>
<keyword evidence="1" id="KW-0812">Transmembrane</keyword>
<dbReference type="InterPro" id="IPR012859">
    <property type="entry name" value="Pilin_N_archaeal"/>
</dbReference>
<evidence type="ECO:0000256" key="1">
    <source>
        <dbReference type="SAM" id="Phobius"/>
    </source>
</evidence>
<dbReference type="PATRIC" id="fig|1434114.4.peg.3969"/>
<dbReference type="RefSeq" id="WP_048041200.1">
    <property type="nucleotide sequence ID" value="NZ_CP009513.1"/>
</dbReference>
<dbReference type="Pfam" id="PF07790">
    <property type="entry name" value="Pilin_N"/>
    <property type="match status" value="1"/>
</dbReference>